<evidence type="ECO:0000313" key="2">
    <source>
        <dbReference type="Proteomes" id="UP001347796"/>
    </source>
</evidence>
<organism evidence="1 2">
    <name type="scientific">Patella caerulea</name>
    <name type="common">Rayed Mediterranean limpet</name>
    <dbReference type="NCBI Taxonomy" id="87958"/>
    <lineage>
        <taxon>Eukaryota</taxon>
        <taxon>Metazoa</taxon>
        <taxon>Spiralia</taxon>
        <taxon>Lophotrochozoa</taxon>
        <taxon>Mollusca</taxon>
        <taxon>Gastropoda</taxon>
        <taxon>Patellogastropoda</taxon>
        <taxon>Patelloidea</taxon>
        <taxon>Patellidae</taxon>
        <taxon>Patella</taxon>
    </lineage>
</organism>
<name>A0AAN8J4Q9_PATCE</name>
<evidence type="ECO:0000313" key="1">
    <source>
        <dbReference type="EMBL" id="KAK6169565.1"/>
    </source>
</evidence>
<dbReference type="EMBL" id="JAZGQO010000015">
    <property type="protein sequence ID" value="KAK6169565.1"/>
    <property type="molecule type" value="Genomic_DNA"/>
</dbReference>
<protein>
    <submittedName>
        <fullName evidence="1">Uncharacterized protein</fullName>
    </submittedName>
</protein>
<comment type="caution">
    <text evidence="1">The sequence shown here is derived from an EMBL/GenBank/DDBJ whole genome shotgun (WGS) entry which is preliminary data.</text>
</comment>
<dbReference type="Proteomes" id="UP001347796">
    <property type="component" value="Unassembled WGS sequence"/>
</dbReference>
<accession>A0AAN8J4Q9</accession>
<sequence>MVSGWGVYIWRRHLLTQLPKTAKADKAFGSVILHFMSEGSDDIGPEPDINICEPVRAHTNTGVAERGALSKFKVVEHKERFPIMRLKQDGFNLKSLKQLPR</sequence>
<reference evidence="1 2" key="1">
    <citation type="submission" date="2024-01" db="EMBL/GenBank/DDBJ databases">
        <title>The genome of the rayed Mediterranean limpet Patella caerulea (Linnaeus, 1758).</title>
        <authorList>
            <person name="Anh-Thu Weber A."/>
            <person name="Halstead-Nussloch G."/>
        </authorList>
    </citation>
    <scope>NUCLEOTIDE SEQUENCE [LARGE SCALE GENOMIC DNA]</scope>
    <source>
        <strain evidence="1">AATW-2023a</strain>
        <tissue evidence="1">Whole specimen</tissue>
    </source>
</reference>
<proteinExistence type="predicted"/>
<gene>
    <name evidence="1" type="ORF">SNE40_020597</name>
</gene>
<dbReference type="AlphaFoldDB" id="A0AAN8J4Q9"/>
<keyword evidence="2" id="KW-1185">Reference proteome</keyword>